<dbReference type="Proteomes" id="UP000000598">
    <property type="component" value="Chromosome A"/>
</dbReference>
<comment type="subcellular location">
    <subcellularLocation>
        <location evidence="1">Nucleus</location>
    </subcellularLocation>
</comment>
<feature type="domain" description="THO complex subunitTHOC2 C-terminal" evidence="6">
    <location>
        <begin position="917"/>
        <end position="1172"/>
    </location>
</feature>
<evidence type="ECO:0000259" key="8">
    <source>
        <dbReference type="Pfam" id="PF16134"/>
    </source>
</evidence>
<dbReference type="Pfam" id="PF11262">
    <property type="entry name" value="Tho2"/>
    <property type="match status" value="1"/>
</dbReference>
<protein>
    <recommendedName>
        <fullName evidence="3">THO complex subunit 2</fullName>
    </recommendedName>
</protein>
<dbReference type="InterPro" id="IPR021726">
    <property type="entry name" value="THO_THOC2_N"/>
</dbReference>
<proteinExistence type="inferred from homology"/>
<reference evidence="9 10" key="1">
    <citation type="journal article" date="2004" name="Nature">
        <title>Genome evolution in yeasts.</title>
        <authorList>
            <consortium name="Genolevures"/>
            <person name="Dujon B."/>
            <person name="Sherman D."/>
            <person name="Fischer G."/>
            <person name="Durrens P."/>
            <person name="Casaregola S."/>
            <person name="Lafontaine I."/>
            <person name="de Montigny J."/>
            <person name="Marck C."/>
            <person name="Neuveglise C."/>
            <person name="Talla E."/>
            <person name="Goffard N."/>
            <person name="Frangeul L."/>
            <person name="Aigle M."/>
            <person name="Anthouard V."/>
            <person name="Babour A."/>
            <person name="Barbe V."/>
            <person name="Barnay S."/>
            <person name="Blanchin S."/>
            <person name="Beckerich J.M."/>
            <person name="Beyne E."/>
            <person name="Bleykasten C."/>
            <person name="Boisrame A."/>
            <person name="Boyer J."/>
            <person name="Cattolico L."/>
            <person name="Confanioleri F."/>
            <person name="de Daruvar A."/>
            <person name="Despons L."/>
            <person name="Fabre E."/>
            <person name="Fairhead C."/>
            <person name="Ferry-Dumazet H."/>
            <person name="Groppi A."/>
            <person name="Hantraye F."/>
            <person name="Hennequin C."/>
            <person name="Jauniaux N."/>
            <person name="Joyet P."/>
            <person name="Kachouri R."/>
            <person name="Kerrest A."/>
            <person name="Koszul R."/>
            <person name="Lemaire M."/>
            <person name="Lesur I."/>
            <person name="Ma L."/>
            <person name="Muller H."/>
            <person name="Nicaud J.M."/>
            <person name="Nikolski M."/>
            <person name="Oztas S."/>
            <person name="Ozier-Kalogeropoulos O."/>
            <person name="Pellenz S."/>
            <person name="Potier S."/>
            <person name="Richard G.F."/>
            <person name="Straub M.L."/>
            <person name="Suleau A."/>
            <person name="Swennene D."/>
            <person name="Tekaia F."/>
            <person name="Wesolowski-Louvel M."/>
            <person name="Westhof E."/>
            <person name="Wirth B."/>
            <person name="Zeniou-Meyer M."/>
            <person name="Zivanovic I."/>
            <person name="Bolotin-Fukuhara M."/>
            <person name="Thierry A."/>
            <person name="Bouchier C."/>
            <person name="Caudron B."/>
            <person name="Scarpelli C."/>
            <person name="Gaillardin C."/>
            <person name="Weissenbach J."/>
            <person name="Wincker P."/>
            <person name="Souciet J.L."/>
        </authorList>
    </citation>
    <scope>NUCLEOTIDE SEQUENCE [LARGE SCALE GENOMIC DNA]</scope>
    <source>
        <strain evidence="10">ATCC 8585 / CBS 2359 / DSM 70799 / NBRC 1267 / NRRL Y-1140 / WM37</strain>
    </source>
</reference>
<feature type="region of interest" description="Disordered" evidence="5">
    <location>
        <begin position="1347"/>
        <end position="1530"/>
    </location>
</feature>
<dbReference type="PaxDb" id="284590-Q6CX35"/>
<dbReference type="PANTHER" id="PTHR21597">
    <property type="entry name" value="THO2 PROTEIN"/>
    <property type="match status" value="1"/>
</dbReference>
<dbReference type="OMA" id="NQKLWLM"/>
<feature type="compositionally biased region" description="Basic and acidic residues" evidence="5">
    <location>
        <begin position="1208"/>
        <end position="1237"/>
    </location>
</feature>
<dbReference type="GO" id="GO:0006406">
    <property type="term" value="P:mRNA export from nucleus"/>
    <property type="evidence" value="ECO:0007669"/>
    <property type="project" value="InterPro"/>
</dbReference>
<feature type="compositionally biased region" description="Polar residues" evidence="5">
    <location>
        <begin position="1370"/>
        <end position="1386"/>
    </location>
</feature>
<feature type="region of interest" description="Disordered" evidence="5">
    <location>
        <begin position="1208"/>
        <end position="1263"/>
    </location>
</feature>
<feature type="domain" description="THO complex subunit 2 N-terminal" evidence="8">
    <location>
        <begin position="33"/>
        <end position="628"/>
    </location>
</feature>
<dbReference type="eggNOG" id="KOG1874">
    <property type="taxonomic scope" value="Eukaryota"/>
</dbReference>
<feature type="compositionally biased region" description="Low complexity" evidence="5">
    <location>
        <begin position="1422"/>
        <end position="1436"/>
    </location>
</feature>
<name>Q6CX35_KLULA</name>
<accession>Q6CX35</accession>
<dbReference type="InterPro" id="IPR032302">
    <property type="entry name" value="THOC2_N"/>
</dbReference>
<evidence type="ECO:0000256" key="1">
    <source>
        <dbReference type="ARBA" id="ARBA00004123"/>
    </source>
</evidence>
<dbReference type="STRING" id="284590.Q6CX35"/>
<keyword evidence="4" id="KW-0539">Nucleus</keyword>
<dbReference type="Pfam" id="PF16134">
    <property type="entry name" value="THOC2_N"/>
    <property type="match status" value="1"/>
</dbReference>
<comment type="similarity">
    <text evidence="2">Belongs to the THOC2 family.</text>
</comment>
<evidence type="ECO:0000256" key="3">
    <source>
        <dbReference type="ARBA" id="ARBA00019596"/>
    </source>
</evidence>
<feature type="domain" description="THO complex subunitTHOC2 N-terminal" evidence="7">
    <location>
        <begin position="635"/>
        <end position="708"/>
    </location>
</feature>
<dbReference type="InParanoid" id="Q6CX35"/>
<evidence type="ECO:0000256" key="2">
    <source>
        <dbReference type="ARBA" id="ARBA00007857"/>
    </source>
</evidence>
<dbReference type="InterPro" id="IPR040007">
    <property type="entry name" value="Tho2"/>
</dbReference>
<feature type="compositionally biased region" description="Low complexity" evidence="5">
    <location>
        <begin position="1451"/>
        <end position="1461"/>
    </location>
</feature>
<dbReference type="KEGG" id="kla:KLLA0_A11594g"/>
<dbReference type="Pfam" id="PF11732">
    <property type="entry name" value="Thoc2"/>
    <property type="match status" value="1"/>
</dbReference>
<evidence type="ECO:0000256" key="5">
    <source>
        <dbReference type="SAM" id="MobiDB-lite"/>
    </source>
</evidence>
<dbReference type="InterPro" id="IPR021418">
    <property type="entry name" value="THO_THOC2_C"/>
</dbReference>
<evidence type="ECO:0000313" key="10">
    <source>
        <dbReference type="Proteomes" id="UP000000598"/>
    </source>
</evidence>
<organism evidence="9 10">
    <name type="scientific">Kluyveromyces lactis (strain ATCC 8585 / CBS 2359 / DSM 70799 / NBRC 1267 / NRRL Y-1140 / WM37)</name>
    <name type="common">Yeast</name>
    <name type="synonym">Candida sphaerica</name>
    <dbReference type="NCBI Taxonomy" id="284590"/>
    <lineage>
        <taxon>Eukaryota</taxon>
        <taxon>Fungi</taxon>
        <taxon>Dikarya</taxon>
        <taxon>Ascomycota</taxon>
        <taxon>Saccharomycotina</taxon>
        <taxon>Saccharomycetes</taxon>
        <taxon>Saccharomycetales</taxon>
        <taxon>Saccharomycetaceae</taxon>
        <taxon>Kluyveromyces</taxon>
    </lineage>
</organism>
<keyword evidence="10" id="KW-1185">Reference proteome</keyword>
<gene>
    <name evidence="9" type="ORF">KLLA0_A11594g</name>
</gene>
<dbReference type="GO" id="GO:0006397">
    <property type="term" value="P:mRNA processing"/>
    <property type="evidence" value="ECO:0007669"/>
    <property type="project" value="InterPro"/>
</dbReference>
<dbReference type="PANTHER" id="PTHR21597:SF0">
    <property type="entry name" value="THO COMPLEX SUBUNIT 2"/>
    <property type="match status" value="1"/>
</dbReference>
<sequence length="1530" mass="175990">MALYDCLNNLASNLPNDEQVTYFDKTFFDEPSRGVETIISQYLSLDASSQKSDYVYDLFLEAFSLINGKSDESEFLNLDAISKIVSALCNEDRYNFELFVSLANSYPWEANNGFNDLVGCAKDLQLEVCIYLNDQILSKGTERWSKDFWSAFKKSIVPEFFLLQKPNLFLECSTGFSQLITLLNIAFEDVDKFQSVQYYSKQLKYIMGKYKLDPIRCMDILLQVSSYHVVHHFEFILELLQSTDYWPSSNLANCSRYEQLNQGGNPIATRLIVNYLNNGKPDANYIDLVVHLIKGGFVSFAAIFDCLTPYDTDIDEFVERKLTTLEKESLEGSLNPLAMASVLTDEDNTISKNTEGDKTNTAADTGISEKEKEALLRETVEKSPKWKLVERLLVNGHFVPGLYALFKYPRFFAVNDSLVKSLLEVFDNMIEPLTVKLSPSAISEHCRPLLKLSHNGIPTKQDRLIRQYRSLGKDYKYIQGTEFVFYNKDWRQNLTPIETIENLVHYSHLIFESIGPRIILNAKLVEHICAIAEKNILDNLEDETVMDLWINYCRKFMLPVLGLVEDEQFVANAIYSVMKHFPFERRYFMYHELSTKIAEDNIHVRLQFNKYQKRIRSLLKSLSIDNIAFKCRDVANFVSCNPLSTLDSILKQIENYDKVSELIVISAEFFSEFAYDVLQYTLLIKLTSERPTLQDDGITPKMWISRLSLFIAGLAKGCSKMSMSNIFVFLVKNLYKDPSLTLAILKELISQVAGIQTLYDVNWNTLLMISSGSFLKQIGRNLILDFRDKYYQPSKTIVNYLLELNAVSEMIIMLTNLNLKIQTDNNVHYKILSAKCDESNALLWSFIEMLKHILTEEQFKANILPFNVLIEKYQFPVEWAFDIWRHYFDTKLARSENDADEINEILYETDFKGINFENIDKRLFIDFWRLSLYDIRLEEDLYTKQKIIYEDKRKAAKVLKERHSLLSTIQTVKFDLSQHASVFEKTKNMIKMNKETWFPEFSRERITSFLQHCVVPRLIFSPFDAIFCATFITETFNIEEVIDILGQFTSSNILGTLLFSSTVNESSNIATFLKDIITKIENWRHTTLLDDDKIKPVIYDLYYQLTEQLSFTLEDSNYMSIRNTIQFLNAISEIFPVVDEHLELVLDTLDHLIEHEQREDIILPSNALKGHLKARLKNASKTSDFREVSAEEQQQLQDEMNLIKRYQDMKEAAKAEQSRKEEAELKEKEREKAKQQDAENGAATSSLTAPSMSSISNNSPSPSQVMDGFYKIEKYIKDAEYTRAIPLIYDSNTQSDFRKLIKAPGNISGFRNKLKILFEDYYHRVTSNPPDHYRSVFENFIQRCKSAPLPQTKTPGSMYEDEVVPVKPSSKYSGERWNSNTSSNRPIPSEPRKAASSRYQHGIASTTLPRAPANASKPPDTSSRPSGPASSGSSSRFQNTLPSGPRKDSSSNRSISNSNTSQLPSRPFNQGKKFVNTPSEPRKRQSDESYQSSSRFSNVKKPKLNDRSTNNQSPLPSGPKRQSGGSRYSR</sequence>
<feature type="compositionally biased region" description="Low complexity" evidence="5">
    <location>
        <begin position="1250"/>
        <end position="1263"/>
    </location>
</feature>
<feature type="compositionally biased region" description="Polar residues" evidence="5">
    <location>
        <begin position="1488"/>
        <end position="1497"/>
    </location>
</feature>
<feature type="compositionally biased region" description="Polar residues" evidence="5">
    <location>
        <begin position="1397"/>
        <end position="1408"/>
    </location>
</feature>
<evidence type="ECO:0000256" key="4">
    <source>
        <dbReference type="ARBA" id="ARBA00023242"/>
    </source>
</evidence>
<dbReference type="GO" id="GO:0003729">
    <property type="term" value="F:mRNA binding"/>
    <property type="evidence" value="ECO:0007669"/>
    <property type="project" value="TreeGrafter"/>
</dbReference>
<evidence type="ECO:0000259" key="7">
    <source>
        <dbReference type="Pfam" id="PF11732"/>
    </source>
</evidence>
<dbReference type="HOGENOM" id="CLU_003123_0_0_1"/>
<dbReference type="EMBL" id="CR382121">
    <property type="protein sequence ID" value="CAH03092.1"/>
    <property type="molecule type" value="Genomic_DNA"/>
</dbReference>
<evidence type="ECO:0000259" key="6">
    <source>
        <dbReference type="Pfam" id="PF11262"/>
    </source>
</evidence>
<evidence type="ECO:0000313" key="9">
    <source>
        <dbReference type="EMBL" id="CAH03092.1"/>
    </source>
</evidence>
<dbReference type="GO" id="GO:0000445">
    <property type="term" value="C:THO complex part of transcription export complex"/>
    <property type="evidence" value="ECO:0007669"/>
    <property type="project" value="TreeGrafter"/>
</dbReference>
<dbReference type="FunCoup" id="Q6CX35">
    <property type="interactions" value="674"/>
</dbReference>